<evidence type="ECO:0000313" key="5">
    <source>
        <dbReference type="EMBL" id="CAB4618850.1"/>
    </source>
</evidence>
<evidence type="ECO:0000313" key="6">
    <source>
        <dbReference type="EMBL" id="CAB4622056.1"/>
    </source>
</evidence>
<accession>A0A6J6I9E4</accession>
<dbReference type="PANTHER" id="PTHR43363">
    <property type="entry name" value="HYPOXANTHINE PHOSPHORIBOSYLTRANSFERASE"/>
    <property type="match status" value="1"/>
</dbReference>
<name>A0A6J6I9E4_9ZZZZ</name>
<dbReference type="EMBL" id="CAEZUL010000120">
    <property type="protein sequence ID" value="CAB4604727.1"/>
    <property type="molecule type" value="Genomic_DNA"/>
</dbReference>
<dbReference type="GO" id="GO:0016757">
    <property type="term" value="F:glycosyltransferase activity"/>
    <property type="evidence" value="ECO:0007669"/>
    <property type="project" value="UniProtKB-KW"/>
</dbReference>
<evidence type="ECO:0000256" key="1">
    <source>
        <dbReference type="ARBA" id="ARBA00022676"/>
    </source>
</evidence>
<dbReference type="AlphaFoldDB" id="A0A6J6I9E4"/>
<dbReference type="InterPro" id="IPR000836">
    <property type="entry name" value="PRTase_dom"/>
</dbReference>
<dbReference type="Pfam" id="PF00156">
    <property type="entry name" value="Pribosyltran"/>
    <property type="match status" value="1"/>
</dbReference>
<feature type="domain" description="Phosphoribosyltransferase" evidence="3">
    <location>
        <begin position="7"/>
        <end position="143"/>
    </location>
</feature>
<dbReference type="PANTHER" id="PTHR43363:SF1">
    <property type="entry name" value="HYPOXANTHINE-GUANINE PHOSPHORIBOSYLTRANSFERASE"/>
    <property type="match status" value="1"/>
</dbReference>
<organism evidence="6">
    <name type="scientific">freshwater metagenome</name>
    <dbReference type="NCBI Taxonomy" id="449393"/>
    <lineage>
        <taxon>unclassified sequences</taxon>
        <taxon>metagenomes</taxon>
        <taxon>ecological metagenomes</taxon>
    </lineage>
</organism>
<reference evidence="6" key="1">
    <citation type="submission" date="2020-05" db="EMBL/GenBank/DDBJ databases">
        <authorList>
            <person name="Chiriac C."/>
            <person name="Salcher M."/>
            <person name="Ghai R."/>
            <person name="Kavagutti S V."/>
        </authorList>
    </citation>
    <scope>NUCLEOTIDE SEQUENCE</scope>
</reference>
<dbReference type="Gene3D" id="3.40.50.2020">
    <property type="match status" value="1"/>
</dbReference>
<dbReference type="SUPFAM" id="SSF53271">
    <property type="entry name" value="PRTase-like"/>
    <property type="match status" value="1"/>
</dbReference>
<evidence type="ECO:0000256" key="2">
    <source>
        <dbReference type="ARBA" id="ARBA00022679"/>
    </source>
</evidence>
<keyword evidence="1" id="KW-0328">Glycosyltransferase</keyword>
<dbReference type="InterPro" id="IPR029057">
    <property type="entry name" value="PRTase-like"/>
</dbReference>
<dbReference type="CDD" id="cd06223">
    <property type="entry name" value="PRTases_typeI"/>
    <property type="match status" value="1"/>
</dbReference>
<dbReference type="EMBL" id="CAEZUZ010000179">
    <property type="protein sequence ID" value="CAB4622056.1"/>
    <property type="molecule type" value="Genomic_DNA"/>
</dbReference>
<sequence length="158" mass="17598">MSWEIFGVASRELATSVAESGYEPDIILAIARGGLLAAGALGYALAVKNLYTMNVEFYTGVDERLPVPMILPPVPDLVELRFARVLIVDDVADTGHTLKIVQDFFQGRVKEVRSAVLYEKSHSVVQCDYVWKATDQWINFPWSDKDPVVKRANIVKDA</sequence>
<evidence type="ECO:0000259" key="3">
    <source>
        <dbReference type="Pfam" id="PF00156"/>
    </source>
</evidence>
<keyword evidence="2" id="KW-0808">Transferase</keyword>
<protein>
    <submittedName>
        <fullName evidence="6">Unannotated protein</fullName>
    </submittedName>
</protein>
<gene>
    <name evidence="4" type="ORF">UFOPK1808_01012</name>
    <name evidence="5" type="ORF">UFOPK1889_00737</name>
    <name evidence="6" type="ORF">UFOPK1889_00974</name>
</gene>
<evidence type="ECO:0000313" key="4">
    <source>
        <dbReference type="EMBL" id="CAB4604727.1"/>
    </source>
</evidence>
<proteinExistence type="predicted"/>
<dbReference type="EMBL" id="CAEZUZ010000112">
    <property type="protein sequence ID" value="CAB4618850.1"/>
    <property type="molecule type" value="Genomic_DNA"/>
</dbReference>